<sequence length="105" mass="11755">MSLAAGFASDAQAKRIYEGQEAAALRCSNTLALTAVALSRAGLITDVEKEVMLGITIRILDRHVDGTWQQKKRALEVMRDRRNIPDTLDDYRKNAAHCLRQFPIN</sequence>
<evidence type="ECO:0000313" key="2">
    <source>
        <dbReference type="Proteomes" id="UP000732193"/>
    </source>
</evidence>
<reference evidence="1 2" key="1">
    <citation type="submission" date="2021-01" db="EMBL/GenBank/DDBJ databases">
        <title>Diatom-associated Roseobacters Show Island Model of Population Structure.</title>
        <authorList>
            <person name="Qu L."/>
            <person name="Feng X."/>
            <person name="Chen Y."/>
            <person name="Li L."/>
            <person name="Wang X."/>
            <person name="Hu Z."/>
            <person name="Wang H."/>
            <person name="Luo H."/>
        </authorList>
    </citation>
    <scope>NUCLEOTIDE SEQUENCE [LARGE SCALE GENOMIC DNA]</scope>
    <source>
        <strain evidence="1 2">TR60-84</strain>
    </source>
</reference>
<comment type="caution">
    <text evidence="1">The sequence shown here is derived from an EMBL/GenBank/DDBJ whole genome shotgun (WGS) entry which is preliminary data.</text>
</comment>
<name>A0AAE2VX62_9RHOB</name>
<dbReference type="AlphaFoldDB" id="A0AAE2VX62"/>
<dbReference type="EMBL" id="JAFBRM010000001">
    <property type="protein sequence ID" value="MBM1713062.1"/>
    <property type="molecule type" value="Genomic_DNA"/>
</dbReference>
<protein>
    <submittedName>
        <fullName evidence="1">Uncharacterized protein</fullName>
    </submittedName>
</protein>
<evidence type="ECO:0000313" key="1">
    <source>
        <dbReference type="EMBL" id="MBM1713062.1"/>
    </source>
</evidence>
<gene>
    <name evidence="1" type="ORF">JQV55_05765</name>
</gene>
<proteinExistence type="predicted"/>
<dbReference type="Proteomes" id="UP000732193">
    <property type="component" value="Unassembled WGS sequence"/>
</dbReference>
<accession>A0AAE2VX62</accession>
<organism evidence="1 2">
    <name type="scientific">Sulfitobacter geojensis</name>
    <dbReference type="NCBI Taxonomy" id="1342299"/>
    <lineage>
        <taxon>Bacteria</taxon>
        <taxon>Pseudomonadati</taxon>
        <taxon>Pseudomonadota</taxon>
        <taxon>Alphaproteobacteria</taxon>
        <taxon>Rhodobacterales</taxon>
        <taxon>Roseobacteraceae</taxon>
        <taxon>Sulfitobacter</taxon>
    </lineage>
</organism>
<keyword evidence="2" id="KW-1185">Reference proteome</keyword>